<reference evidence="3 4" key="1">
    <citation type="journal article" date="2013" name="PLoS ONE">
        <title>Cultivation and Complete Genome Sequencing of Gloeobacter kilaueensis sp. nov., from a Lava Cave in Kilauea Caldera, Hawai'i.</title>
        <authorList>
            <person name="Saw J.H."/>
            <person name="Schatz M."/>
            <person name="Brown M.V."/>
            <person name="Kunkel D.D."/>
            <person name="Foster J.S."/>
            <person name="Shick H."/>
            <person name="Christensen S."/>
            <person name="Hou S."/>
            <person name="Wan X."/>
            <person name="Donachie S.P."/>
        </authorList>
    </citation>
    <scope>NUCLEOTIDE SEQUENCE [LARGE SCALE GENOMIC DNA]</scope>
    <source>
        <strain evidence="4">JS</strain>
    </source>
</reference>
<gene>
    <name evidence="3" type="ORF">GKIL_0538</name>
</gene>
<accession>U5QGM4</accession>
<evidence type="ECO:0000259" key="2">
    <source>
        <dbReference type="Pfam" id="PF13239"/>
    </source>
</evidence>
<dbReference type="STRING" id="1183438.GKIL_0538"/>
<dbReference type="HOGENOM" id="CLU_173130_0_0_3"/>
<name>U5QGM4_GLOK1</name>
<evidence type="ECO:0000256" key="1">
    <source>
        <dbReference type="SAM" id="Phobius"/>
    </source>
</evidence>
<feature type="transmembrane region" description="Helical" evidence="1">
    <location>
        <begin position="23"/>
        <end position="43"/>
    </location>
</feature>
<dbReference type="AlphaFoldDB" id="U5QGM4"/>
<keyword evidence="1" id="KW-1133">Transmembrane helix</keyword>
<dbReference type="Proteomes" id="UP000017396">
    <property type="component" value="Chromosome"/>
</dbReference>
<dbReference type="Pfam" id="PF13239">
    <property type="entry name" value="2TM"/>
    <property type="match status" value="1"/>
</dbReference>
<dbReference type="eggNOG" id="ENOG5032RNE">
    <property type="taxonomic scope" value="Bacteria"/>
</dbReference>
<evidence type="ECO:0000313" key="3">
    <source>
        <dbReference type="EMBL" id="AGY56784.1"/>
    </source>
</evidence>
<keyword evidence="4" id="KW-1185">Reference proteome</keyword>
<sequence length="82" mass="9356">MPPRLSSPPDPQSPEYRSLRDKINFAVHVGLFAAVNSGIAFFARLLQADWPWRSWLLLAWLFILIAHGLYVLGFARYSKLGQ</sequence>
<proteinExistence type="predicted"/>
<keyword evidence="1" id="KW-0472">Membrane</keyword>
<feature type="transmembrane region" description="Helical" evidence="1">
    <location>
        <begin position="55"/>
        <end position="75"/>
    </location>
</feature>
<dbReference type="EMBL" id="CP003587">
    <property type="protein sequence ID" value="AGY56784.1"/>
    <property type="molecule type" value="Genomic_DNA"/>
</dbReference>
<dbReference type="InterPro" id="IPR025698">
    <property type="entry name" value="2TM_dom"/>
</dbReference>
<keyword evidence="1" id="KW-0812">Transmembrane</keyword>
<dbReference type="RefSeq" id="WP_023171815.1">
    <property type="nucleotide sequence ID" value="NC_022600.1"/>
</dbReference>
<dbReference type="KEGG" id="glj:GKIL_0538"/>
<organism evidence="3 4">
    <name type="scientific">Gloeobacter kilaueensis (strain ATCC BAA-2537 / CCAP 1431/1 / ULC 316 / JS1)</name>
    <dbReference type="NCBI Taxonomy" id="1183438"/>
    <lineage>
        <taxon>Bacteria</taxon>
        <taxon>Bacillati</taxon>
        <taxon>Cyanobacteriota</taxon>
        <taxon>Cyanophyceae</taxon>
        <taxon>Gloeobacterales</taxon>
        <taxon>Gloeobacteraceae</taxon>
        <taxon>Gloeobacter</taxon>
    </lineage>
</organism>
<dbReference type="OrthoDB" id="532541at2"/>
<feature type="domain" description="2TM" evidence="2">
    <location>
        <begin position="19"/>
        <end position="77"/>
    </location>
</feature>
<evidence type="ECO:0000313" key="4">
    <source>
        <dbReference type="Proteomes" id="UP000017396"/>
    </source>
</evidence>
<protein>
    <recommendedName>
        <fullName evidence="2">2TM domain-containing protein</fullName>
    </recommendedName>
</protein>